<evidence type="ECO:0000313" key="5">
    <source>
        <dbReference type="EMBL" id="PWK36037.1"/>
    </source>
</evidence>
<feature type="domain" description="HTH luxR-type" evidence="4">
    <location>
        <begin position="789"/>
        <end position="854"/>
    </location>
</feature>
<dbReference type="InterPro" id="IPR000792">
    <property type="entry name" value="Tscrpt_reg_LuxR_C"/>
</dbReference>
<dbReference type="Gene3D" id="1.25.40.10">
    <property type="entry name" value="Tetratricopeptide repeat domain"/>
    <property type="match status" value="1"/>
</dbReference>
<protein>
    <submittedName>
        <fullName evidence="5">AAA ATPase-like protein</fullName>
    </submittedName>
</protein>
<dbReference type="SUPFAM" id="SSF52540">
    <property type="entry name" value="P-loop containing nucleoside triphosphate hydrolases"/>
    <property type="match status" value="1"/>
</dbReference>
<dbReference type="SMART" id="SM00421">
    <property type="entry name" value="HTH_LUXR"/>
    <property type="match status" value="1"/>
</dbReference>
<dbReference type="AlphaFoldDB" id="A0A316ETI2"/>
<dbReference type="PANTHER" id="PTHR16305:SF28">
    <property type="entry name" value="GUANYLATE CYCLASE DOMAIN-CONTAINING PROTEIN"/>
    <property type="match status" value="1"/>
</dbReference>
<dbReference type="InterPro" id="IPR011990">
    <property type="entry name" value="TPR-like_helical_dom_sf"/>
</dbReference>
<comment type="caution">
    <text evidence="5">The sequence shown here is derived from an EMBL/GenBank/DDBJ whole genome shotgun (WGS) entry which is preliminary data.</text>
</comment>
<dbReference type="SUPFAM" id="SSF46894">
    <property type="entry name" value="C-terminal effector domain of the bipartite response regulators"/>
    <property type="match status" value="1"/>
</dbReference>
<dbReference type="Gene3D" id="3.40.50.300">
    <property type="entry name" value="P-loop containing nucleotide triphosphate hydrolases"/>
    <property type="match status" value="1"/>
</dbReference>
<dbReference type="EMBL" id="QGGR01000024">
    <property type="protein sequence ID" value="PWK36037.1"/>
    <property type="molecule type" value="Genomic_DNA"/>
</dbReference>
<dbReference type="Gene3D" id="1.10.10.10">
    <property type="entry name" value="Winged helix-like DNA-binding domain superfamily/Winged helix DNA-binding domain"/>
    <property type="match status" value="1"/>
</dbReference>
<proteinExistence type="predicted"/>
<dbReference type="Pfam" id="PF13191">
    <property type="entry name" value="AAA_16"/>
    <property type="match status" value="1"/>
</dbReference>
<dbReference type="CDD" id="cd06170">
    <property type="entry name" value="LuxR_C_like"/>
    <property type="match status" value="1"/>
</dbReference>
<dbReference type="GO" id="GO:0004016">
    <property type="term" value="F:adenylate cyclase activity"/>
    <property type="evidence" value="ECO:0007669"/>
    <property type="project" value="TreeGrafter"/>
</dbReference>
<dbReference type="GO" id="GO:0005524">
    <property type="term" value="F:ATP binding"/>
    <property type="evidence" value="ECO:0007669"/>
    <property type="project" value="UniProtKB-KW"/>
</dbReference>
<dbReference type="InterPro" id="IPR027417">
    <property type="entry name" value="P-loop_NTPase"/>
</dbReference>
<dbReference type="GO" id="GO:0005737">
    <property type="term" value="C:cytoplasm"/>
    <property type="evidence" value="ECO:0007669"/>
    <property type="project" value="TreeGrafter"/>
</dbReference>
<feature type="region of interest" description="Disordered" evidence="3">
    <location>
        <begin position="278"/>
        <end position="341"/>
    </location>
</feature>
<dbReference type="InterPro" id="IPR041664">
    <property type="entry name" value="AAA_16"/>
</dbReference>
<dbReference type="RefSeq" id="WP_158319484.1">
    <property type="nucleotide sequence ID" value="NZ_BONA01000077.1"/>
</dbReference>
<dbReference type="Proteomes" id="UP000245697">
    <property type="component" value="Unassembled WGS sequence"/>
</dbReference>
<keyword evidence="2" id="KW-0067">ATP-binding</keyword>
<dbReference type="PANTHER" id="PTHR16305">
    <property type="entry name" value="TESTICULAR SOLUBLE ADENYLYL CYCLASE"/>
    <property type="match status" value="1"/>
</dbReference>
<dbReference type="OrthoDB" id="8482304at2"/>
<dbReference type="GO" id="GO:0003677">
    <property type="term" value="F:DNA binding"/>
    <property type="evidence" value="ECO:0007669"/>
    <property type="project" value="InterPro"/>
</dbReference>
<evidence type="ECO:0000259" key="4">
    <source>
        <dbReference type="PROSITE" id="PS50043"/>
    </source>
</evidence>
<gene>
    <name evidence="5" type="ORF">BC793_12418</name>
</gene>
<evidence type="ECO:0000256" key="3">
    <source>
        <dbReference type="SAM" id="MobiDB-lite"/>
    </source>
</evidence>
<dbReference type="SUPFAM" id="SSF48452">
    <property type="entry name" value="TPR-like"/>
    <property type="match status" value="1"/>
</dbReference>
<dbReference type="Pfam" id="PF00196">
    <property type="entry name" value="GerE"/>
    <property type="match status" value="1"/>
</dbReference>
<dbReference type="GO" id="GO:0006355">
    <property type="term" value="P:regulation of DNA-templated transcription"/>
    <property type="evidence" value="ECO:0007669"/>
    <property type="project" value="InterPro"/>
</dbReference>
<dbReference type="PROSITE" id="PS50043">
    <property type="entry name" value="HTH_LUXR_2"/>
    <property type="match status" value="1"/>
</dbReference>
<keyword evidence="6" id="KW-1185">Reference proteome</keyword>
<dbReference type="PRINTS" id="PR00038">
    <property type="entry name" value="HTHLUXR"/>
</dbReference>
<organism evidence="5 6">
    <name type="scientific">Actinoplanes xinjiangensis</name>
    <dbReference type="NCBI Taxonomy" id="512350"/>
    <lineage>
        <taxon>Bacteria</taxon>
        <taxon>Bacillati</taxon>
        <taxon>Actinomycetota</taxon>
        <taxon>Actinomycetes</taxon>
        <taxon>Micromonosporales</taxon>
        <taxon>Micromonosporaceae</taxon>
        <taxon>Actinoplanes</taxon>
    </lineage>
</organism>
<reference evidence="5 6" key="1">
    <citation type="submission" date="2018-05" db="EMBL/GenBank/DDBJ databases">
        <title>Genomic Encyclopedia of Archaeal and Bacterial Type Strains, Phase II (KMG-II): from individual species to whole genera.</title>
        <authorList>
            <person name="Goeker M."/>
        </authorList>
    </citation>
    <scope>NUCLEOTIDE SEQUENCE [LARGE SCALE GENOMIC DNA]</scope>
    <source>
        <strain evidence="5 6">DSM 45184</strain>
    </source>
</reference>
<dbReference type="InterPro" id="IPR016032">
    <property type="entry name" value="Sig_transdc_resp-reg_C-effctor"/>
</dbReference>
<dbReference type="InterPro" id="IPR036388">
    <property type="entry name" value="WH-like_DNA-bd_sf"/>
</dbReference>
<keyword evidence="1" id="KW-0547">Nucleotide-binding</keyword>
<sequence>MGEFMYPIVGRECVSEVLSDYLDATLGGSGACVLLEGSVGTGKSRMLKAVAGEGAQRGLAVAHMRAGANREATVVRELYIFLRHVIAGDVPADIPESADFISPDSNPFLVADRLGEMIEEAASRRPLLIILDDAQRVDEISSVALQALVRTHAEAAVLWLLARRPTTGQSLAQHAIGWLCDRAAMRLHLGPLDDEAVSALCAGILGVKPDSSVLTWAARCGGNPWLLERLMSAFVDAGNVVIVDGKASILADRLPESMHSAVHGLMSAMPAEVGNLLVQGAQPPPDHDSAGSSQVDRPLPGDETVCLPGRRDTAKRRGLRTAVTDRRGHDSSSASADLRRVGRAGAADVTAQPLRQSPGHGLLVAEAPMSPLCECDDVAATILVALSIPSEASRSLARALRLLVGAGRSAEAGHFAAVLIRAGLDLGETDRAILKGLLRSSAERGSHESSAGGAVRPASAAGSALPFVAVVDGRIGADMPPPLRQYPDAGIRVCPSWTWVVHALIAADCFPEAEKVAEAIRQSPVHDGDSWAEAQWHGHRAELLMALGRLGEARAAAEAGLHLSDRTEPERSVLTHAVLARVSLHYGDTDTARNHLRTANRFVADDAVADRIRLDWALAQFHAASGRPRMAVQSLVDIDAETTPDPLVFSEAPTAAARIVRLARKADLGTTAERAAGLARSVADRNPEVASLAGGAEHAEGLLYRDTAALRRAVGHYYRGGRPLAAGIALEDAAQSEQEKRNAPGAVELLGSALEMYVQCDARRDVARAQKKLRKLGVSDAGGMGGNRPVSGWESLTSAELRVVRAIVDGKTNKEAANTLFLSPHTVDSHLRRVFGKLGINTRVELTKYFLTHEVA</sequence>
<evidence type="ECO:0000256" key="1">
    <source>
        <dbReference type="ARBA" id="ARBA00022741"/>
    </source>
</evidence>
<evidence type="ECO:0000256" key="2">
    <source>
        <dbReference type="ARBA" id="ARBA00022840"/>
    </source>
</evidence>
<accession>A0A316ETI2</accession>
<evidence type="ECO:0000313" key="6">
    <source>
        <dbReference type="Proteomes" id="UP000245697"/>
    </source>
</evidence>
<name>A0A316ETI2_9ACTN</name>